<keyword evidence="8" id="KW-0807">Transducer</keyword>
<gene>
    <name evidence="13" type="ORF">J2793_007489</name>
</gene>
<dbReference type="GO" id="GO:0005886">
    <property type="term" value="C:plasma membrane"/>
    <property type="evidence" value="ECO:0007669"/>
    <property type="project" value="UniProtKB-SubCell"/>
</dbReference>
<keyword evidence="4 11" id="KW-0812">Transmembrane</keyword>
<evidence type="ECO:0000256" key="9">
    <source>
        <dbReference type="SAM" id="Coils"/>
    </source>
</evidence>
<dbReference type="CDD" id="cd11386">
    <property type="entry name" value="MCP_signal"/>
    <property type="match status" value="1"/>
</dbReference>
<dbReference type="InterPro" id="IPR051310">
    <property type="entry name" value="MCP_chemotaxis"/>
</dbReference>
<dbReference type="Gene3D" id="1.10.287.950">
    <property type="entry name" value="Methyl-accepting chemotaxis protein"/>
    <property type="match status" value="1"/>
</dbReference>
<dbReference type="Pfam" id="PF00015">
    <property type="entry name" value="MCPsignal"/>
    <property type="match status" value="1"/>
</dbReference>
<dbReference type="GO" id="GO:0004888">
    <property type="term" value="F:transmembrane signaling receptor activity"/>
    <property type="evidence" value="ECO:0007669"/>
    <property type="project" value="InterPro"/>
</dbReference>
<feature type="region of interest" description="Disordered" evidence="10">
    <location>
        <begin position="521"/>
        <end position="547"/>
    </location>
</feature>
<feature type="transmembrane region" description="Helical" evidence="11">
    <location>
        <begin position="183"/>
        <end position="204"/>
    </location>
</feature>
<evidence type="ECO:0000256" key="5">
    <source>
        <dbReference type="ARBA" id="ARBA00022989"/>
    </source>
</evidence>
<evidence type="ECO:0000256" key="1">
    <source>
        <dbReference type="ARBA" id="ARBA00004651"/>
    </source>
</evidence>
<dbReference type="SMART" id="SM01049">
    <property type="entry name" value="Cache_2"/>
    <property type="match status" value="1"/>
</dbReference>
<feature type="domain" description="Methyl-accepting transducer" evidence="12">
    <location>
        <begin position="267"/>
        <end position="496"/>
    </location>
</feature>
<evidence type="ECO:0000256" key="7">
    <source>
        <dbReference type="ARBA" id="ARBA00029447"/>
    </source>
</evidence>
<evidence type="ECO:0000256" key="6">
    <source>
        <dbReference type="ARBA" id="ARBA00023136"/>
    </source>
</evidence>
<dbReference type="InterPro" id="IPR033480">
    <property type="entry name" value="sCache_2"/>
</dbReference>
<sequence>MKVSTKLVSLVGAALAGVICIGAIALTQLDRALIDGRRAQITEMLNKGEHLVLYYQSLEASGKLSRDDAQEAAKTAIAQLNANASSYYWITSTDSINLVHPNAALIGTKTGGNRTLEGDLTDTQAYAKGLQEGHIALVDVLIKRAQDAPLVPKLQGVVAIPQWQWWIGTGFFYDDINAVFWRLARTLIATGIVIFAVVATMAWFMTRSIRRTLGGEPADASEFAAQIASGNLAAQIALAPGDRSSMLYALNEMRVKLRDLVRDIQNASETIASGSGEIAQGNTDLSQRTEEQAASLQETAASMEQLTAIVKQNADNAGQASELAVLASDATARGGAAVDQVIGTMQEIADESHKIGQIISVIEGIAFQTYILALNAAVEAARAGEEGRGFAVVAGEVRSLAQRSATAAKDIKALIGSSVARVEGGTAQVATAGERMRDIVQSIKRVSDIMAEIAAASVEQSTGIEQVNRAVSQMDEVTQQNAALVEQAAAAAASLDEQAARLRGTVGVFRLARNHALGVNGRLTPSQRNQSSVDTAVQPMPEVGGRG</sequence>
<dbReference type="EMBL" id="JAURTK010000050">
    <property type="protein sequence ID" value="MDP9652014.1"/>
    <property type="molecule type" value="Genomic_DNA"/>
</dbReference>
<dbReference type="GO" id="GO:0007165">
    <property type="term" value="P:signal transduction"/>
    <property type="evidence" value="ECO:0007669"/>
    <property type="project" value="UniProtKB-KW"/>
</dbReference>
<keyword evidence="6 11" id="KW-0472">Membrane</keyword>
<feature type="transmembrane region" description="Helical" evidence="11">
    <location>
        <begin position="7"/>
        <end position="26"/>
    </location>
</feature>
<keyword evidence="2" id="KW-1003">Cell membrane</keyword>
<keyword evidence="5 11" id="KW-1133">Transmembrane helix</keyword>
<organism evidence="13 14">
    <name type="scientific">Paraburkholderia caledonica</name>
    <dbReference type="NCBI Taxonomy" id="134536"/>
    <lineage>
        <taxon>Bacteria</taxon>
        <taxon>Pseudomonadati</taxon>
        <taxon>Pseudomonadota</taxon>
        <taxon>Betaproteobacteria</taxon>
        <taxon>Burkholderiales</taxon>
        <taxon>Burkholderiaceae</taxon>
        <taxon>Paraburkholderia</taxon>
    </lineage>
</organism>
<evidence type="ECO:0000256" key="10">
    <source>
        <dbReference type="SAM" id="MobiDB-lite"/>
    </source>
</evidence>
<evidence type="ECO:0000259" key="12">
    <source>
        <dbReference type="PROSITE" id="PS50111"/>
    </source>
</evidence>
<reference evidence="13" key="1">
    <citation type="submission" date="2023-07" db="EMBL/GenBank/DDBJ databases">
        <title>Sorghum-associated microbial communities from plants grown in Nebraska, USA.</title>
        <authorList>
            <person name="Schachtman D."/>
        </authorList>
    </citation>
    <scope>NUCLEOTIDE SEQUENCE</scope>
    <source>
        <strain evidence="13">DS1061</strain>
    </source>
</reference>
<dbReference type="Proteomes" id="UP001229486">
    <property type="component" value="Unassembled WGS sequence"/>
</dbReference>
<evidence type="ECO:0000256" key="4">
    <source>
        <dbReference type="ARBA" id="ARBA00022692"/>
    </source>
</evidence>
<protein>
    <submittedName>
        <fullName evidence="13">Methyl-accepting chemotaxis protein</fullName>
    </submittedName>
</protein>
<dbReference type="PANTHER" id="PTHR43531:SF14">
    <property type="entry name" value="METHYL-ACCEPTING CHEMOTAXIS PROTEIN I-RELATED"/>
    <property type="match status" value="1"/>
</dbReference>
<dbReference type="SMART" id="SM00283">
    <property type="entry name" value="MA"/>
    <property type="match status" value="1"/>
</dbReference>
<dbReference type="PRINTS" id="PR00260">
    <property type="entry name" value="CHEMTRNSDUCR"/>
</dbReference>
<evidence type="ECO:0000313" key="14">
    <source>
        <dbReference type="Proteomes" id="UP001229486"/>
    </source>
</evidence>
<dbReference type="PANTHER" id="PTHR43531">
    <property type="entry name" value="PROTEIN ICFG"/>
    <property type="match status" value="1"/>
</dbReference>
<evidence type="ECO:0000313" key="13">
    <source>
        <dbReference type="EMBL" id="MDP9652014.1"/>
    </source>
</evidence>
<dbReference type="SUPFAM" id="SSF58104">
    <property type="entry name" value="Methyl-accepting chemotaxis protein (MCP) signaling domain"/>
    <property type="match status" value="1"/>
</dbReference>
<feature type="coiled-coil region" evidence="9">
    <location>
        <begin position="250"/>
        <end position="306"/>
    </location>
</feature>
<dbReference type="InterPro" id="IPR004090">
    <property type="entry name" value="Chemotax_Me-accpt_rcpt"/>
</dbReference>
<evidence type="ECO:0000256" key="2">
    <source>
        <dbReference type="ARBA" id="ARBA00022475"/>
    </source>
</evidence>
<dbReference type="RefSeq" id="WP_392396497.1">
    <property type="nucleotide sequence ID" value="NZ_JAURTK010000050.1"/>
</dbReference>
<dbReference type="FunFam" id="1.10.287.950:FF:000001">
    <property type="entry name" value="Methyl-accepting chemotaxis sensory transducer"/>
    <property type="match status" value="1"/>
</dbReference>
<dbReference type="Gene3D" id="3.30.450.20">
    <property type="entry name" value="PAS domain"/>
    <property type="match status" value="1"/>
</dbReference>
<feature type="compositionally biased region" description="Polar residues" evidence="10">
    <location>
        <begin position="523"/>
        <end position="535"/>
    </location>
</feature>
<proteinExistence type="inferred from homology"/>
<evidence type="ECO:0000256" key="8">
    <source>
        <dbReference type="PROSITE-ProRule" id="PRU00284"/>
    </source>
</evidence>
<accession>A0AB73IPS8</accession>
<dbReference type="GO" id="GO:0006935">
    <property type="term" value="P:chemotaxis"/>
    <property type="evidence" value="ECO:0007669"/>
    <property type="project" value="InterPro"/>
</dbReference>
<evidence type="ECO:0000256" key="11">
    <source>
        <dbReference type="SAM" id="Phobius"/>
    </source>
</evidence>
<comment type="subcellular location">
    <subcellularLocation>
        <location evidence="1">Cell membrane</location>
        <topology evidence="1">Multi-pass membrane protein</topology>
    </subcellularLocation>
</comment>
<dbReference type="Pfam" id="PF17200">
    <property type="entry name" value="sCache_2"/>
    <property type="match status" value="1"/>
</dbReference>
<comment type="similarity">
    <text evidence="7">Belongs to the methyl-accepting chemotaxis (MCP) protein family.</text>
</comment>
<keyword evidence="9" id="KW-0175">Coiled coil</keyword>
<name>A0AB73IPS8_9BURK</name>
<dbReference type="PROSITE" id="PS50111">
    <property type="entry name" value="CHEMOTAXIS_TRANSDUC_2"/>
    <property type="match status" value="1"/>
</dbReference>
<comment type="caution">
    <text evidence="13">The sequence shown here is derived from an EMBL/GenBank/DDBJ whole genome shotgun (WGS) entry which is preliminary data.</text>
</comment>
<keyword evidence="3" id="KW-0488">Methylation</keyword>
<dbReference type="AlphaFoldDB" id="A0AB73IPS8"/>
<evidence type="ECO:0000256" key="3">
    <source>
        <dbReference type="ARBA" id="ARBA00022481"/>
    </source>
</evidence>
<dbReference type="InterPro" id="IPR004089">
    <property type="entry name" value="MCPsignal_dom"/>
</dbReference>